<dbReference type="InterPro" id="IPR002893">
    <property type="entry name" value="Znf_MYND"/>
</dbReference>
<evidence type="ECO:0000313" key="10">
    <source>
        <dbReference type="Proteomes" id="UP000626109"/>
    </source>
</evidence>
<dbReference type="AlphaFoldDB" id="A0A813KXX6"/>
<sequence>MTSPEQKAKVRAEIERDEAVQQDPLFICFWHHRESQVQWLEPGEAGLAQIEQQAGVFASQDLEVHDSIWKSAEISGAPFVIEYRSFGLKVDQADIIALVLSDTLILSRYVYAVCRHLGKVSEEERQALLTKVQGGLQRCNPVKKDEGVCAHCGLRKLPLIRVVAPGAGYEESEMVTIHNASVLLTASGGGVVSAEFQKVPDIPDANGIYEVDARGKSRKFGTGGGAGAKVSVQDLLPLSVCSRCKSARYCSAACQRNHWRTHKAECGVAT</sequence>
<keyword evidence="3" id="KW-0862">Zinc</keyword>
<protein>
    <recommendedName>
        <fullName evidence="5">MYND-type domain-containing protein</fullName>
    </recommendedName>
</protein>
<evidence type="ECO:0000313" key="6">
    <source>
        <dbReference type="EMBL" id="CAE8602982.1"/>
    </source>
</evidence>
<evidence type="ECO:0000313" key="11">
    <source>
        <dbReference type="Proteomes" id="UP000654075"/>
    </source>
</evidence>
<gene>
    <name evidence="6" type="ORF">PGLA1383_LOCUS21211</name>
    <name evidence="7" type="ORF">PGLA1383_LOCUS34902</name>
    <name evidence="9" type="ORF">PGLA2088_LOCUS38548</name>
    <name evidence="8" type="ORF">PGLA2088_LOCUS6941</name>
</gene>
<dbReference type="EMBL" id="CAJNNW010007045">
    <property type="protein sequence ID" value="CAE8648864.1"/>
    <property type="molecule type" value="Genomic_DNA"/>
</dbReference>
<evidence type="ECO:0000256" key="2">
    <source>
        <dbReference type="ARBA" id="ARBA00022771"/>
    </source>
</evidence>
<evidence type="ECO:0000256" key="4">
    <source>
        <dbReference type="PROSITE-ProRule" id="PRU00134"/>
    </source>
</evidence>
<evidence type="ECO:0000256" key="1">
    <source>
        <dbReference type="ARBA" id="ARBA00022723"/>
    </source>
</evidence>
<dbReference type="EMBL" id="CAJNNW010032792">
    <property type="protein sequence ID" value="CAE8715445.1"/>
    <property type="molecule type" value="Genomic_DNA"/>
</dbReference>
<keyword evidence="1" id="KW-0479">Metal-binding</keyword>
<dbReference type="EMBL" id="CAJNNV010014874">
    <property type="protein sequence ID" value="CAE8602982.1"/>
    <property type="molecule type" value="Genomic_DNA"/>
</dbReference>
<dbReference type="Proteomes" id="UP000654075">
    <property type="component" value="Unassembled WGS sequence"/>
</dbReference>
<proteinExistence type="predicted"/>
<reference evidence="9" key="1">
    <citation type="submission" date="2021-02" db="EMBL/GenBank/DDBJ databases">
        <authorList>
            <person name="Dougan E. K."/>
            <person name="Rhodes N."/>
            <person name="Thang M."/>
            <person name="Chan C."/>
        </authorList>
    </citation>
    <scope>NUCLEOTIDE SEQUENCE</scope>
</reference>
<dbReference type="Proteomes" id="UP000626109">
    <property type="component" value="Unassembled WGS sequence"/>
</dbReference>
<evidence type="ECO:0000256" key="3">
    <source>
        <dbReference type="ARBA" id="ARBA00022833"/>
    </source>
</evidence>
<dbReference type="GO" id="GO:0008270">
    <property type="term" value="F:zinc ion binding"/>
    <property type="evidence" value="ECO:0007669"/>
    <property type="project" value="UniProtKB-KW"/>
</dbReference>
<organism evidence="9 10">
    <name type="scientific">Polarella glacialis</name>
    <name type="common">Dinoflagellate</name>
    <dbReference type="NCBI Taxonomy" id="89957"/>
    <lineage>
        <taxon>Eukaryota</taxon>
        <taxon>Sar</taxon>
        <taxon>Alveolata</taxon>
        <taxon>Dinophyceae</taxon>
        <taxon>Suessiales</taxon>
        <taxon>Suessiaceae</taxon>
        <taxon>Polarella</taxon>
    </lineage>
</organism>
<dbReference type="PROSITE" id="PS50865">
    <property type="entry name" value="ZF_MYND_2"/>
    <property type="match status" value="1"/>
</dbReference>
<keyword evidence="2 4" id="KW-0863">Zinc-finger</keyword>
<keyword evidence="11" id="KW-1185">Reference proteome</keyword>
<dbReference type="EMBL" id="CAJNNV010026105">
    <property type="protein sequence ID" value="CAE8617239.1"/>
    <property type="molecule type" value="Genomic_DNA"/>
</dbReference>
<name>A0A813KXX6_POLGL</name>
<dbReference type="Gene3D" id="6.10.140.2220">
    <property type="match status" value="1"/>
</dbReference>
<evidence type="ECO:0000313" key="9">
    <source>
        <dbReference type="EMBL" id="CAE8715445.1"/>
    </source>
</evidence>
<dbReference type="Pfam" id="PF01753">
    <property type="entry name" value="zf-MYND"/>
    <property type="match status" value="1"/>
</dbReference>
<accession>A0A813KXX6</accession>
<dbReference type="SUPFAM" id="SSF144232">
    <property type="entry name" value="HIT/MYND zinc finger-like"/>
    <property type="match status" value="1"/>
</dbReference>
<evidence type="ECO:0000259" key="5">
    <source>
        <dbReference type="PROSITE" id="PS50865"/>
    </source>
</evidence>
<evidence type="ECO:0000313" key="8">
    <source>
        <dbReference type="EMBL" id="CAE8648864.1"/>
    </source>
</evidence>
<evidence type="ECO:0000313" key="7">
    <source>
        <dbReference type="EMBL" id="CAE8617239.1"/>
    </source>
</evidence>
<feature type="domain" description="MYND-type" evidence="5">
    <location>
        <begin position="241"/>
        <end position="266"/>
    </location>
</feature>
<dbReference type="OrthoDB" id="432970at2759"/>
<comment type="caution">
    <text evidence="9">The sequence shown here is derived from an EMBL/GenBank/DDBJ whole genome shotgun (WGS) entry which is preliminary data.</text>
</comment>